<dbReference type="FunFam" id="3.40.50.300:FF:000145">
    <property type="entry name" value="probable ATP-dependent RNA helicase DHX40"/>
    <property type="match status" value="1"/>
</dbReference>
<dbReference type="CDD" id="cd18791">
    <property type="entry name" value="SF2_C_RHA"/>
    <property type="match status" value="1"/>
</dbReference>
<dbReference type="InterPro" id="IPR048333">
    <property type="entry name" value="HA2_WH"/>
</dbReference>
<organism evidence="9 10">
    <name type="scientific">Photinus pyralis</name>
    <name type="common">Common eastern firefly</name>
    <name type="synonym">Lampyris pyralis</name>
    <dbReference type="NCBI Taxonomy" id="7054"/>
    <lineage>
        <taxon>Eukaryota</taxon>
        <taxon>Metazoa</taxon>
        <taxon>Ecdysozoa</taxon>
        <taxon>Arthropoda</taxon>
        <taxon>Hexapoda</taxon>
        <taxon>Insecta</taxon>
        <taxon>Pterygota</taxon>
        <taxon>Neoptera</taxon>
        <taxon>Endopterygota</taxon>
        <taxon>Coleoptera</taxon>
        <taxon>Polyphaga</taxon>
        <taxon>Elateriformia</taxon>
        <taxon>Elateroidea</taxon>
        <taxon>Lampyridae</taxon>
        <taxon>Lampyrinae</taxon>
        <taxon>Photinus</taxon>
    </lineage>
</organism>
<dbReference type="Pfam" id="PF00271">
    <property type="entry name" value="Helicase_C"/>
    <property type="match status" value="1"/>
</dbReference>
<dbReference type="GO" id="GO:0003723">
    <property type="term" value="F:RNA binding"/>
    <property type="evidence" value="ECO:0007669"/>
    <property type="project" value="TreeGrafter"/>
</dbReference>
<dbReference type="GO" id="GO:0003724">
    <property type="term" value="F:RNA helicase activity"/>
    <property type="evidence" value="ECO:0007669"/>
    <property type="project" value="UniProtKB-EC"/>
</dbReference>
<dbReference type="GO" id="GO:0005524">
    <property type="term" value="F:ATP binding"/>
    <property type="evidence" value="ECO:0007669"/>
    <property type="project" value="UniProtKB-KW"/>
</dbReference>
<keyword evidence="5" id="KW-0067">ATP-binding</keyword>
<dbReference type="SMART" id="SM00487">
    <property type="entry name" value="DEXDc"/>
    <property type="match status" value="1"/>
</dbReference>
<dbReference type="InterPro" id="IPR011709">
    <property type="entry name" value="DEAD-box_helicase_OB_fold"/>
</dbReference>
<dbReference type="InterPro" id="IPR014001">
    <property type="entry name" value="Helicase_ATP-bd"/>
</dbReference>
<accession>A0A5N4A449</accession>
<dbReference type="InterPro" id="IPR001650">
    <property type="entry name" value="Helicase_C-like"/>
</dbReference>
<reference evidence="9 10" key="1">
    <citation type="journal article" date="2018" name="Elife">
        <title>Firefly genomes illuminate parallel origins of bioluminescence in beetles.</title>
        <authorList>
            <person name="Fallon T.R."/>
            <person name="Lower S.E."/>
            <person name="Chang C.H."/>
            <person name="Bessho-Uehara M."/>
            <person name="Martin G.J."/>
            <person name="Bewick A.J."/>
            <person name="Behringer M."/>
            <person name="Debat H.J."/>
            <person name="Wong I."/>
            <person name="Day J.C."/>
            <person name="Suvorov A."/>
            <person name="Silva C.J."/>
            <person name="Stanger-Hall K.F."/>
            <person name="Hall D.W."/>
            <person name="Schmitz R.J."/>
            <person name="Nelson D.R."/>
            <person name="Lewis S.M."/>
            <person name="Shigenobu S."/>
            <person name="Bybee S.M."/>
            <person name="Larracuente A.M."/>
            <person name="Oba Y."/>
            <person name="Weng J.K."/>
        </authorList>
    </citation>
    <scope>NUCLEOTIDE SEQUENCE [LARGE SCALE GENOMIC DNA]</scope>
    <source>
        <strain evidence="9">1611_PpyrPB1</strain>
        <tissue evidence="9">Whole body</tissue>
    </source>
</reference>
<dbReference type="FunFam" id="3.40.50.300:FF:002204">
    <property type="entry name" value="Uncharacterized protein, isoform C"/>
    <property type="match status" value="1"/>
</dbReference>
<dbReference type="Pfam" id="PF04408">
    <property type="entry name" value="WHD_HA2"/>
    <property type="match status" value="1"/>
</dbReference>
<comment type="caution">
    <text evidence="9">The sequence shown here is derived from an EMBL/GenBank/DDBJ whole genome shotgun (WGS) entry which is preliminary data.</text>
</comment>
<dbReference type="PROSITE" id="PS00690">
    <property type="entry name" value="DEAH_ATP_HELICASE"/>
    <property type="match status" value="1"/>
</dbReference>
<feature type="domain" description="Helicase C-terminal" evidence="8">
    <location>
        <begin position="249"/>
        <end position="427"/>
    </location>
</feature>
<evidence type="ECO:0000256" key="2">
    <source>
        <dbReference type="ARBA" id="ARBA00022741"/>
    </source>
</evidence>
<keyword evidence="4" id="KW-0347">Helicase</keyword>
<evidence type="ECO:0000256" key="6">
    <source>
        <dbReference type="ARBA" id="ARBA00047984"/>
    </source>
</evidence>
<comment type="catalytic activity">
    <reaction evidence="6">
        <text>ATP + H2O = ADP + phosphate + H(+)</text>
        <dbReference type="Rhea" id="RHEA:13065"/>
        <dbReference type="ChEBI" id="CHEBI:15377"/>
        <dbReference type="ChEBI" id="CHEBI:15378"/>
        <dbReference type="ChEBI" id="CHEBI:30616"/>
        <dbReference type="ChEBI" id="CHEBI:43474"/>
        <dbReference type="ChEBI" id="CHEBI:456216"/>
        <dbReference type="EC" id="3.6.4.13"/>
    </reaction>
</comment>
<dbReference type="Pfam" id="PF07717">
    <property type="entry name" value="OB_NTP_bind"/>
    <property type="match status" value="1"/>
</dbReference>
<protein>
    <recommendedName>
        <fullName evidence="1">RNA helicase</fullName>
        <ecNumber evidence="1">3.6.4.13</ecNumber>
    </recommendedName>
</protein>
<evidence type="ECO:0000256" key="5">
    <source>
        <dbReference type="ARBA" id="ARBA00022840"/>
    </source>
</evidence>
<dbReference type="PROSITE" id="PS51192">
    <property type="entry name" value="HELICASE_ATP_BIND_1"/>
    <property type="match status" value="1"/>
</dbReference>
<keyword evidence="2" id="KW-0547">Nucleotide-binding</keyword>
<dbReference type="InParanoid" id="A0A5N4A449"/>
<keyword evidence="3" id="KW-0378">Hydrolase</keyword>
<evidence type="ECO:0000256" key="3">
    <source>
        <dbReference type="ARBA" id="ARBA00022801"/>
    </source>
</evidence>
<dbReference type="Proteomes" id="UP000327044">
    <property type="component" value="Unassembled WGS sequence"/>
</dbReference>
<evidence type="ECO:0000259" key="7">
    <source>
        <dbReference type="PROSITE" id="PS51192"/>
    </source>
</evidence>
<dbReference type="Pfam" id="PF21010">
    <property type="entry name" value="HA2_C"/>
    <property type="match status" value="1"/>
</dbReference>
<dbReference type="EC" id="3.6.4.13" evidence="1"/>
<dbReference type="SUPFAM" id="SSF52540">
    <property type="entry name" value="P-loop containing nucleoside triphosphate hydrolases"/>
    <property type="match status" value="1"/>
</dbReference>
<evidence type="ECO:0000259" key="8">
    <source>
        <dbReference type="PROSITE" id="PS51194"/>
    </source>
</evidence>
<dbReference type="AlphaFoldDB" id="A0A5N4A449"/>
<evidence type="ECO:0000256" key="4">
    <source>
        <dbReference type="ARBA" id="ARBA00022806"/>
    </source>
</evidence>
<feature type="domain" description="Helicase ATP-binding" evidence="7">
    <location>
        <begin position="58"/>
        <end position="219"/>
    </location>
</feature>
<dbReference type="InterPro" id="IPR007502">
    <property type="entry name" value="Helicase-assoc_dom"/>
</dbReference>
<evidence type="ECO:0000313" key="10">
    <source>
        <dbReference type="Proteomes" id="UP000327044"/>
    </source>
</evidence>
<dbReference type="InterPro" id="IPR002464">
    <property type="entry name" value="DNA/RNA_helicase_DEAH_CS"/>
</dbReference>
<dbReference type="GO" id="GO:0016787">
    <property type="term" value="F:hydrolase activity"/>
    <property type="evidence" value="ECO:0007669"/>
    <property type="project" value="UniProtKB-KW"/>
</dbReference>
<dbReference type="OrthoDB" id="10253254at2759"/>
<dbReference type="FunCoup" id="A0A5N4A449">
    <property type="interactions" value="984"/>
</dbReference>
<keyword evidence="10" id="KW-1185">Reference proteome</keyword>
<dbReference type="PROSITE" id="PS51194">
    <property type="entry name" value="HELICASE_CTER"/>
    <property type="match status" value="1"/>
</dbReference>
<dbReference type="Gene3D" id="3.40.50.300">
    <property type="entry name" value="P-loop containing nucleotide triphosphate hydrolases"/>
    <property type="match status" value="2"/>
</dbReference>
<dbReference type="EMBL" id="VVIM01000010">
    <property type="protein sequence ID" value="KAB0792072.1"/>
    <property type="molecule type" value="Genomic_DNA"/>
</dbReference>
<gene>
    <name evidence="9" type="ORF">PPYR_14033</name>
</gene>
<sequence length="684" mass="77717">MSDFKPRFLKPSDNSSFLDRNDATFVESTAFIYNRHLSQSIQTQRQRLPIFNNRNHILYLLEKYQTLVLVGETGCGKSTQIPQYLIEAQWPAQIGICEPRRVAALSLAGRVADETGSLVQSETVGYAVRFDACTNKPKIKYMTEGILIREMMSDPLLKDYSVIMLDEIHERTLYTDILMGLMKKILKRRRELRLIVASATMDAKELQAYFNNTSGDRKRDSAVILSVHGRQFPVTTYFVKEPIPCYVQGTVDIVLKINSSKQAGDVLAFLTGQEEVDRTVRLLREHANTIEAAGKKEKFVVYPMYGSLPYHEQMNVFKRAPDGFRKVIIATNVAETSVTIPNIVHVIDCGFVKMKWFNGQTHTDSLMIMPVSKASAQQRAGRAGRVKPGHCYRLYTEEDYLKLPDVTPPEIIRSNLTYVILQLKALGIDNILKFKFPNPPPIENIKSALELLYALDAIDIDGELTKPLGFNMAEFAVDPLYTKILLSSGDFGCSEEILTIISMLQVETIYAKPSTGNSSVKARIQKRHFEVAEGDLITYLNVFLAFAKSGYGNDFCHRNYVNYKSMKRVVEIRERLGKMMRNYGVPLISCEGDTETVSKCLVVGLFPNAAYLHYSGVYKTVRGDIELHVHPDSVLYTIAQPQWVVFCEVMHTTKLFMRDLLVIKDQWLLELAPHFYHRTTVKEC</sequence>
<evidence type="ECO:0000256" key="1">
    <source>
        <dbReference type="ARBA" id="ARBA00012552"/>
    </source>
</evidence>
<dbReference type="SMART" id="SM00847">
    <property type="entry name" value="HA2"/>
    <property type="match status" value="1"/>
</dbReference>
<dbReference type="PANTHER" id="PTHR18934:SF136">
    <property type="entry name" value="ATP-DEPENDENT RNA HELICASE DHX35-RELATED"/>
    <property type="match status" value="1"/>
</dbReference>
<dbReference type="InterPro" id="IPR027417">
    <property type="entry name" value="P-loop_NTPase"/>
</dbReference>
<proteinExistence type="predicted"/>
<name>A0A5N4A449_PHOPY</name>
<dbReference type="Gene3D" id="1.20.120.1080">
    <property type="match status" value="1"/>
</dbReference>
<dbReference type="SMART" id="SM00490">
    <property type="entry name" value="HELICc"/>
    <property type="match status" value="1"/>
</dbReference>
<dbReference type="GO" id="GO:0071013">
    <property type="term" value="C:catalytic step 2 spliceosome"/>
    <property type="evidence" value="ECO:0007669"/>
    <property type="project" value="TreeGrafter"/>
</dbReference>
<dbReference type="PANTHER" id="PTHR18934">
    <property type="entry name" value="ATP-DEPENDENT RNA HELICASE"/>
    <property type="match status" value="1"/>
</dbReference>
<evidence type="ECO:0000313" key="9">
    <source>
        <dbReference type="EMBL" id="KAB0792072.1"/>
    </source>
</evidence>